<dbReference type="PANTHER" id="PTHR46401">
    <property type="entry name" value="GLYCOSYLTRANSFERASE WBBK-RELATED"/>
    <property type="match status" value="1"/>
</dbReference>
<organism evidence="3 4">
    <name type="scientific">Xylanibacter ruminicola</name>
    <name type="common">Prevotella ruminicola</name>
    <dbReference type="NCBI Taxonomy" id="839"/>
    <lineage>
        <taxon>Bacteria</taxon>
        <taxon>Pseudomonadati</taxon>
        <taxon>Bacteroidota</taxon>
        <taxon>Bacteroidia</taxon>
        <taxon>Bacteroidales</taxon>
        <taxon>Prevotellaceae</taxon>
        <taxon>Xylanibacter</taxon>
    </lineage>
</organism>
<dbReference type="OMA" id="GHEWHIF"/>
<evidence type="ECO:0000313" key="3">
    <source>
        <dbReference type="EMBL" id="GJG32510.1"/>
    </source>
</evidence>
<gene>
    <name evidence="3" type="ORF">PRMUPPPA20_06190</name>
</gene>
<dbReference type="Pfam" id="PF00534">
    <property type="entry name" value="Glycos_transf_1"/>
    <property type="match status" value="1"/>
</dbReference>
<dbReference type="RefSeq" id="WP_013065524.1">
    <property type="nucleotide sequence ID" value="NZ_BPTT01000001.1"/>
</dbReference>
<dbReference type="SUPFAM" id="SSF53756">
    <property type="entry name" value="UDP-Glycosyltransferase/glycogen phosphorylase"/>
    <property type="match status" value="1"/>
</dbReference>
<dbReference type="InterPro" id="IPR001296">
    <property type="entry name" value="Glyco_trans_1"/>
</dbReference>
<dbReference type="AlphaFoldDB" id="A0AA37MEH8"/>
<evidence type="ECO:0000313" key="4">
    <source>
        <dbReference type="Proteomes" id="UP000887097"/>
    </source>
</evidence>
<evidence type="ECO:0000256" key="1">
    <source>
        <dbReference type="ARBA" id="ARBA00022679"/>
    </source>
</evidence>
<dbReference type="GeneID" id="31499656"/>
<dbReference type="GO" id="GO:0016757">
    <property type="term" value="F:glycosyltransferase activity"/>
    <property type="evidence" value="ECO:0007669"/>
    <property type="project" value="InterPro"/>
</dbReference>
<evidence type="ECO:0000259" key="2">
    <source>
        <dbReference type="Pfam" id="PF00534"/>
    </source>
</evidence>
<keyword evidence="1" id="KW-0808">Transferase</keyword>
<reference evidence="3" key="1">
    <citation type="submission" date="2021-08" db="EMBL/GenBank/DDBJ databases">
        <title>Prevotella lacticifex sp. nov., isolated from rumen of cow.</title>
        <authorList>
            <person name="Shinkai T."/>
            <person name="Ikeyama N."/>
            <person name="Kumagai M."/>
            <person name="Ohmori H."/>
            <person name="Sakamoto M."/>
            <person name="Ohkuma M."/>
            <person name="Mitsumori M."/>
        </authorList>
    </citation>
    <scope>NUCLEOTIDE SEQUENCE</scope>
    <source>
        <strain evidence="3">JCM 8259</strain>
    </source>
</reference>
<sequence length="367" mass="42583">MIICVLATVATETGALTIYKQFLNAVERFGDGHEWHIFVADGMPVPVINHVFYHVCHTKGLDRMKFDFYGFNHKVKKIGIKPDVVFSLQNGNVRCKAARYVVYFHQALALSKYKVNMRDKFAKTYLFYHYFYPLYVKLFLNKRTYIAVQTNQIKKGFSKIFRFPLERIGVFFPDTDKIDIESLGVYRYEEGTSDFIYPATPFTFKEHISLAYAMKEAYRRSPEMAKKIRIHFTLEKGEMGEMDKYIVENGLERNFVYHGRIPHQQLLSMVKSCNGLLFPSMIETLGLPLLEAASLGVPVIANDLEYVHEVLSGYTGVKYVGVHQYDDWAKHILSCCSQQQYTPYSLPEDNSWERLMKLITEGIIQNK</sequence>
<protein>
    <recommendedName>
        <fullName evidence="2">Glycosyl transferase family 1 domain-containing protein</fullName>
    </recommendedName>
</protein>
<dbReference type="PANTHER" id="PTHR46401:SF2">
    <property type="entry name" value="GLYCOSYLTRANSFERASE WBBK-RELATED"/>
    <property type="match status" value="1"/>
</dbReference>
<dbReference type="Gene3D" id="3.40.50.2000">
    <property type="entry name" value="Glycogen Phosphorylase B"/>
    <property type="match status" value="1"/>
</dbReference>
<accession>A0AA37MEH8</accession>
<name>A0AA37MEH8_XYLRU</name>
<comment type="caution">
    <text evidence="3">The sequence shown here is derived from an EMBL/GenBank/DDBJ whole genome shotgun (WGS) entry which is preliminary data.</text>
</comment>
<dbReference type="GO" id="GO:0009103">
    <property type="term" value="P:lipopolysaccharide biosynthetic process"/>
    <property type="evidence" value="ECO:0007669"/>
    <property type="project" value="TreeGrafter"/>
</dbReference>
<feature type="domain" description="Glycosyl transferase family 1" evidence="2">
    <location>
        <begin position="241"/>
        <end position="338"/>
    </location>
</feature>
<dbReference type="EMBL" id="BPTT01000001">
    <property type="protein sequence ID" value="GJG32510.1"/>
    <property type="molecule type" value="Genomic_DNA"/>
</dbReference>
<dbReference type="Proteomes" id="UP000887097">
    <property type="component" value="Unassembled WGS sequence"/>
</dbReference>
<proteinExistence type="predicted"/>